<protein>
    <submittedName>
        <fullName evidence="3">LysR family transcriptional regulator</fullName>
    </submittedName>
</protein>
<proteinExistence type="predicted"/>
<gene>
    <name evidence="3" type="ORF">D7294_12145</name>
</gene>
<dbReference type="Pfam" id="PF06527">
    <property type="entry name" value="TniQ"/>
    <property type="match status" value="1"/>
</dbReference>
<name>A0A3A9Z482_9ACTN</name>
<dbReference type="InterPro" id="IPR009492">
    <property type="entry name" value="TniQ"/>
</dbReference>
<accession>A0A3A9Z482</accession>
<evidence type="ECO:0000313" key="3">
    <source>
        <dbReference type="EMBL" id="RKN43211.1"/>
    </source>
</evidence>
<reference evidence="3 4" key="1">
    <citation type="journal article" date="2014" name="Int. J. Syst. Evol. Microbiol.">
        <title>Streptomyces hoynatensis sp. nov., isolated from deep marine sediment.</title>
        <authorList>
            <person name="Veyisoglu A."/>
            <person name="Sahin N."/>
        </authorList>
    </citation>
    <scope>NUCLEOTIDE SEQUENCE [LARGE SCALE GENOMIC DNA]</scope>
    <source>
        <strain evidence="3 4">KCTC 29097</strain>
    </source>
</reference>
<dbReference type="AlphaFoldDB" id="A0A3A9Z482"/>
<feature type="region of interest" description="Disordered" evidence="1">
    <location>
        <begin position="173"/>
        <end position="192"/>
    </location>
</feature>
<comment type="caution">
    <text evidence="3">The sequence shown here is derived from an EMBL/GenBank/DDBJ whole genome shotgun (WGS) entry which is preliminary data.</text>
</comment>
<evidence type="ECO:0000256" key="1">
    <source>
        <dbReference type="SAM" id="MobiDB-lite"/>
    </source>
</evidence>
<evidence type="ECO:0000313" key="4">
    <source>
        <dbReference type="Proteomes" id="UP000272474"/>
    </source>
</evidence>
<evidence type="ECO:0000259" key="2">
    <source>
        <dbReference type="Pfam" id="PF06527"/>
    </source>
</evidence>
<sequence length="801" mass="88718">MTMDIPRTFPIRLAPLPGEALDSWLEALAHRMDTRYGDVLSDLGLTTTRIGRRNLDLPTDWTVALLDQEAARVAHATGVDQKLVQSMTLMRFHGRSVLIDLDTRQVNRKRLWGRGNGSRYCPDCLADSGGRWQLVWRLGWSFACLQHCRLLADLCPNCQRTPRQRLFSLEAQPTPGRCGTRPSRRVEPIRTSGCGHDLSTTHTLHLPRDHPALVAQHHLLHTIETDRADFGLYAQLPQPASVALSEIRAVAGRVLTNVTAFDLFAWAPEDILGANGASQHPDGATKHKMLIRPGFMAPPTAIRTAIAVTAALRILGQPSPPPAVSAMRQLIDSCRDSAEKTTATTITTWGRGTGPVLRSVQLAALGPSMRPSDQLRRRATSFPTRPRIDEQQLGHRARTLPSVFWPSWLVRLSPPGVYPRLLAPALATATLLVGSRLHLNAAATILGSATDGRVVSRMLQLLKDQQCWEAASVALVRLAEFLDACDVPIDYERRRRLDYSNLLPNSLWAELCRAVEYRPGGELRARVARCVLFHRISGLPIESAPGFADTEQAPFRSECERFGEARPPAVAHALDDVARDFLAAHGAGDEPVAWHPPLALLDDIDLPGPDPASIDIDRLHALVQGHRYSARLAADALDTSIEAVRIVLSEHPAPPVPLTKAQERAAGQSLRIARQLLPEHEFRCRYLEMRQNTRAIARDVGVSPGNVLRLARDYGIAMRKSGQHRRHEEIDRDWLFEQYVIRRRTLPDLAREKGMSSTTMARWARDLGIPVRPSGGRSHGAYLQRSLARDDDTGQGQPDGN</sequence>
<dbReference type="Proteomes" id="UP000272474">
    <property type="component" value="Unassembled WGS sequence"/>
</dbReference>
<keyword evidence="4" id="KW-1185">Reference proteome</keyword>
<organism evidence="3 4">
    <name type="scientific">Streptomyces hoynatensis</name>
    <dbReference type="NCBI Taxonomy" id="1141874"/>
    <lineage>
        <taxon>Bacteria</taxon>
        <taxon>Bacillati</taxon>
        <taxon>Actinomycetota</taxon>
        <taxon>Actinomycetes</taxon>
        <taxon>Kitasatosporales</taxon>
        <taxon>Streptomycetaceae</taxon>
        <taxon>Streptomyces</taxon>
    </lineage>
</organism>
<dbReference type="EMBL" id="RBAL01000005">
    <property type="protein sequence ID" value="RKN43211.1"/>
    <property type="molecule type" value="Genomic_DNA"/>
</dbReference>
<feature type="domain" description="TniQ" evidence="2">
    <location>
        <begin position="10"/>
        <end position="151"/>
    </location>
</feature>
<dbReference type="OrthoDB" id="3874088at2"/>